<dbReference type="AlphaFoldDB" id="A0AAP3ESB8"/>
<evidence type="ECO:0000313" key="3">
    <source>
        <dbReference type="Proteomes" id="UP001205867"/>
    </source>
</evidence>
<feature type="transmembrane region" description="Helical" evidence="1">
    <location>
        <begin position="85"/>
        <end position="104"/>
    </location>
</feature>
<organism evidence="2 3">
    <name type="scientific">Micrococcus luteus</name>
    <name type="common">Micrococcus lysodeikticus</name>
    <dbReference type="NCBI Taxonomy" id="1270"/>
    <lineage>
        <taxon>Bacteria</taxon>
        <taxon>Bacillati</taxon>
        <taxon>Actinomycetota</taxon>
        <taxon>Actinomycetes</taxon>
        <taxon>Micrococcales</taxon>
        <taxon>Micrococcaceae</taxon>
        <taxon>Micrococcus</taxon>
    </lineage>
</organism>
<proteinExistence type="predicted"/>
<name>A0AAP3ESB8_MICLU</name>
<keyword evidence="1" id="KW-1133">Transmembrane helix</keyword>
<gene>
    <name evidence="2" type="ORF">M3A82_001995</name>
</gene>
<sequence length="175" mass="17944">MHPLADDPHDATDRDPALDRAALRPLRLFQTVTAVTGALSAAGVGGVLALQSAPGYARAVLEARSWGASEVTDADVAAFLTPAGAWPVAAAAVVVLTLVLLAGITRRIRAVRPVGSVFVVLGMLTAAFWMVDGGRMVQAGGGGPVVLGAVVGMLVSSAVWLRVAHRRETRAAFDG</sequence>
<feature type="transmembrane region" description="Helical" evidence="1">
    <location>
        <begin position="28"/>
        <end position="50"/>
    </location>
</feature>
<feature type="transmembrane region" description="Helical" evidence="1">
    <location>
        <begin position="111"/>
        <end position="131"/>
    </location>
</feature>
<reference evidence="2" key="1">
    <citation type="submission" date="2023-06" db="EMBL/GenBank/DDBJ databases">
        <title>lsaBGC provides a comprehensive framework for evolutionary analysis of biosynthetic gene clusters within focal taxa.</title>
        <authorList>
            <person name="Salamzade R."/>
            <person name="Sandstrom S."/>
            <person name="Kalan L.R."/>
        </authorList>
    </citation>
    <scope>NUCLEOTIDE SEQUENCE</scope>
    <source>
        <strain evidence="2">P3-SID899</strain>
    </source>
</reference>
<protein>
    <submittedName>
        <fullName evidence="2">Uncharacterized protein</fullName>
    </submittedName>
</protein>
<keyword evidence="1" id="KW-0812">Transmembrane</keyword>
<dbReference type="Proteomes" id="UP001205867">
    <property type="component" value="Unassembled WGS sequence"/>
</dbReference>
<feature type="transmembrane region" description="Helical" evidence="1">
    <location>
        <begin position="143"/>
        <end position="161"/>
    </location>
</feature>
<accession>A0AAP3ESB8</accession>
<keyword evidence="1" id="KW-0472">Membrane</keyword>
<evidence type="ECO:0000313" key="2">
    <source>
        <dbReference type="EMBL" id="MCV7628119.1"/>
    </source>
</evidence>
<dbReference type="RefSeq" id="WP_098471247.1">
    <property type="nucleotide sequence ID" value="NZ_CP101465.1"/>
</dbReference>
<comment type="caution">
    <text evidence="2">The sequence shown here is derived from an EMBL/GenBank/DDBJ whole genome shotgun (WGS) entry which is preliminary data.</text>
</comment>
<dbReference type="EMBL" id="JALXKZ020000002">
    <property type="protein sequence ID" value="MCV7628119.1"/>
    <property type="molecule type" value="Genomic_DNA"/>
</dbReference>
<evidence type="ECO:0000256" key="1">
    <source>
        <dbReference type="SAM" id="Phobius"/>
    </source>
</evidence>